<dbReference type="InterPro" id="IPR050582">
    <property type="entry name" value="HAD-like_SerB"/>
</dbReference>
<evidence type="ECO:0000256" key="6">
    <source>
        <dbReference type="ARBA" id="ARBA00022605"/>
    </source>
</evidence>
<feature type="active site" description="Nucleophile" evidence="14">
    <location>
        <position position="98"/>
    </location>
</feature>
<evidence type="ECO:0000256" key="4">
    <source>
        <dbReference type="ARBA" id="ARBA00012640"/>
    </source>
</evidence>
<keyword evidence="8 15" id="KW-0378">Hydrolase</keyword>
<dbReference type="PANTHER" id="PTHR43344:SF2">
    <property type="entry name" value="PHOSPHOSERINE PHOSPHATASE"/>
    <property type="match status" value="1"/>
</dbReference>
<dbReference type="NCBIfam" id="TIGR01488">
    <property type="entry name" value="HAD-SF-IB"/>
    <property type="match status" value="1"/>
</dbReference>
<dbReference type="Gene3D" id="3.40.50.1000">
    <property type="entry name" value="HAD superfamily/HAD-like"/>
    <property type="match status" value="1"/>
</dbReference>
<dbReference type="SFLD" id="SFLDG01136">
    <property type="entry name" value="C1.6:_Phosphoserine_Phosphatas"/>
    <property type="match status" value="1"/>
</dbReference>
<dbReference type="UniPathway" id="UPA00135">
    <property type="reaction ID" value="UER00198"/>
</dbReference>
<gene>
    <name evidence="15" type="primary">serB</name>
    <name evidence="15" type="ORF">D1224_13385</name>
</gene>
<keyword evidence="9" id="KW-0460">Magnesium</keyword>
<dbReference type="GO" id="GO:0005737">
    <property type="term" value="C:cytoplasm"/>
    <property type="evidence" value="ECO:0007669"/>
    <property type="project" value="TreeGrafter"/>
</dbReference>
<dbReference type="SFLD" id="SFLDF00029">
    <property type="entry name" value="phosphoserine_phosphatase"/>
    <property type="match status" value="1"/>
</dbReference>
<name>A0A399QSZ3_9PROT</name>
<dbReference type="NCBIfam" id="TIGR00338">
    <property type="entry name" value="serB"/>
    <property type="match status" value="1"/>
</dbReference>
<evidence type="ECO:0000256" key="7">
    <source>
        <dbReference type="ARBA" id="ARBA00022723"/>
    </source>
</evidence>
<feature type="active site" description="Proton donor" evidence="14">
    <location>
        <position position="100"/>
    </location>
</feature>
<comment type="caution">
    <text evidence="15">The sequence shown here is derived from an EMBL/GenBank/DDBJ whole genome shotgun (WGS) entry which is preliminary data.</text>
</comment>
<keyword evidence="6" id="KW-0028">Amino-acid biosynthesis</keyword>
<proteinExistence type="inferred from homology"/>
<evidence type="ECO:0000256" key="8">
    <source>
        <dbReference type="ARBA" id="ARBA00022801"/>
    </source>
</evidence>
<accession>A0A399QSZ3</accession>
<dbReference type="SFLD" id="SFLDG01137">
    <property type="entry name" value="C1.6.1:_Phosphoserine_Phosphat"/>
    <property type="match status" value="1"/>
</dbReference>
<dbReference type="RefSeq" id="WP_119380457.1">
    <property type="nucleotide sequence ID" value="NZ_QWGB01000009.1"/>
</dbReference>
<dbReference type="InterPro" id="IPR036412">
    <property type="entry name" value="HAD-like_sf"/>
</dbReference>
<evidence type="ECO:0000256" key="2">
    <source>
        <dbReference type="ARBA" id="ARBA00005135"/>
    </source>
</evidence>
<dbReference type="InterPro" id="IPR023214">
    <property type="entry name" value="HAD_sf"/>
</dbReference>
<dbReference type="GO" id="GO:0006564">
    <property type="term" value="P:L-serine biosynthetic process"/>
    <property type="evidence" value="ECO:0007669"/>
    <property type="project" value="UniProtKB-KW"/>
</dbReference>
<evidence type="ECO:0000256" key="10">
    <source>
        <dbReference type="ARBA" id="ARBA00023299"/>
    </source>
</evidence>
<comment type="catalytic activity">
    <reaction evidence="13">
        <text>O-phospho-D-serine + H2O = D-serine + phosphate</text>
        <dbReference type="Rhea" id="RHEA:24873"/>
        <dbReference type="ChEBI" id="CHEBI:15377"/>
        <dbReference type="ChEBI" id="CHEBI:35247"/>
        <dbReference type="ChEBI" id="CHEBI:43474"/>
        <dbReference type="ChEBI" id="CHEBI:58680"/>
        <dbReference type="EC" id="3.1.3.3"/>
    </reaction>
</comment>
<comment type="similarity">
    <text evidence="3">Belongs to the HAD-like hydrolase superfamily. SerB family.</text>
</comment>
<dbReference type="OrthoDB" id="9792539at2"/>
<dbReference type="Proteomes" id="UP000265431">
    <property type="component" value="Unassembled WGS sequence"/>
</dbReference>
<keyword evidence="10" id="KW-0718">Serine biosynthesis</keyword>
<comment type="cofactor">
    <cofactor evidence="1">
        <name>Mg(2+)</name>
        <dbReference type="ChEBI" id="CHEBI:18420"/>
    </cofactor>
</comment>
<comment type="pathway">
    <text evidence="2">Amino-acid biosynthesis; L-serine biosynthesis; L-serine from 3-phospho-D-glycerate: step 3/3.</text>
</comment>
<keyword evidence="16" id="KW-1185">Reference proteome</keyword>
<evidence type="ECO:0000256" key="13">
    <source>
        <dbReference type="ARBA" id="ARBA00048523"/>
    </source>
</evidence>
<sequence>MDRKTTDFSHVAVVVARADKSLQLIGDRLEKALAAADPGEKAPVRLLSGEREFTAIEQAGNFIDPQAARKALEEAFEGDADICVSTTSDRRKKLLICDMDSTIIQQECLDELADFAGLKAEISEITERAMRGELEFEPALRERVGKLAGLDLARLDQCYRERITLMPGARTLVSTMKAQGAHAMLVSGGFTFFTSRIGEAAGFDIHRGNTLLDDGNALTGKVAEPILGRKAKLAALEEQVAALGLSNTDALAMGDGANDLAMIEAAGLGVAYRAKPVVAAASDCAINVTDLTAPLYFQGYTDTEIVWKH</sequence>
<keyword evidence="7" id="KW-0479">Metal-binding</keyword>
<evidence type="ECO:0000256" key="14">
    <source>
        <dbReference type="PIRSR" id="PIRSR604469-1"/>
    </source>
</evidence>
<dbReference type="GO" id="GO:0036424">
    <property type="term" value="F:L-phosphoserine phosphatase activity"/>
    <property type="evidence" value="ECO:0007669"/>
    <property type="project" value="InterPro"/>
</dbReference>
<comment type="catalytic activity">
    <reaction evidence="12">
        <text>O-phospho-L-serine + H2O = L-serine + phosphate</text>
        <dbReference type="Rhea" id="RHEA:21208"/>
        <dbReference type="ChEBI" id="CHEBI:15377"/>
        <dbReference type="ChEBI" id="CHEBI:33384"/>
        <dbReference type="ChEBI" id="CHEBI:43474"/>
        <dbReference type="ChEBI" id="CHEBI:57524"/>
        <dbReference type="EC" id="3.1.3.3"/>
    </reaction>
</comment>
<evidence type="ECO:0000256" key="11">
    <source>
        <dbReference type="ARBA" id="ARBA00031693"/>
    </source>
</evidence>
<evidence type="ECO:0000256" key="1">
    <source>
        <dbReference type="ARBA" id="ARBA00001946"/>
    </source>
</evidence>
<dbReference type="EMBL" id="QWGB01000009">
    <property type="protein sequence ID" value="RIJ21305.1"/>
    <property type="molecule type" value="Genomic_DNA"/>
</dbReference>
<reference evidence="15 16" key="1">
    <citation type="submission" date="2018-08" db="EMBL/GenBank/DDBJ databases">
        <title>Henriciella mobilis sp. nov., isolated from seawater.</title>
        <authorList>
            <person name="Cheng H."/>
            <person name="Wu Y.-H."/>
            <person name="Xu X.-W."/>
            <person name="Guo L.-L."/>
        </authorList>
    </citation>
    <scope>NUCLEOTIDE SEQUENCE [LARGE SCALE GENOMIC DNA]</scope>
    <source>
        <strain evidence="15 16">CCUG66934</strain>
    </source>
</reference>
<organism evidence="15 16">
    <name type="scientific">Henriciella barbarensis</name>
    <dbReference type="NCBI Taxonomy" id="86342"/>
    <lineage>
        <taxon>Bacteria</taxon>
        <taxon>Pseudomonadati</taxon>
        <taxon>Pseudomonadota</taxon>
        <taxon>Alphaproteobacteria</taxon>
        <taxon>Hyphomonadales</taxon>
        <taxon>Hyphomonadaceae</taxon>
        <taxon>Henriciella</taxon>
    </lineage>
</organism>
<dbReference type="GO" id="GO:0000287">
    <property type="term" value="F:magnesium ion binding"/>
    <property type="evidence" value="ECO:0007669"/>
    <property type="project" value="TreeGrafter"/>
</dbReference>
<dbReference type="InterPro" id="IPR004469">
    <property type="entry name" value="PSP"/>
</dbReference>
<evidence type="ECO:0000256" key="3">
    <source>
        <dbReference type="ARBA" id="ARBA00009184"/>
    </source>
</evidence>
<dbReference type="EC" id="3.1.3.3" evidence="4"/>
<protein>
    <recommendedName>
        <fullName evidence="5">Phosphoserine phosphatase</fullName>
        <ecNumber evidence="4">3.1.3.3</ecNumber>
    </recommendedName>
    <alternativeName>
        <fullName evidence="11">O-phosphoserine phosphohydrolase</fullName>
    </alternativeName>
</protein>
<evidence type="ECO:0000313" key="16">
    <source>
        <dbReference type="Proteomes" id="UP000265431"/>
    </source>
</evidence>
<evidence type="ECO:0000256" key="5">
    <source>
        <dbReference type="ARBA" id="ARBA00015196"/>
    </source>
</evidence>
<dbReference type="SFLD" id="SFLDS00003">
    <property type="entry name" value="Haloacid_Dehalogenase"/>
    <property type="match status" value="1"/>
</dbReference>
<evidence type="ECO:0000313" key="15">
    <source>
        <dbReference type="EMBL" id="RIJ21305.1"/>
    </source>
</evidence>
<dbReference type="Pfam" id="PF12710">
    <property type="entry name" value="HAD"/>
    <property type="match status" value="1"/>
</dbReference>
<evidence type="ECO:0000256" key="9">
    <source>
        <dbReference type="ARBA" id="ARBA00022842"/>
    </source>
</evidence>
<dbReference type="AlphaFoldDB" id="A0A399QSZ3"/>
<dbReference type="PANTHER" id="PTHR43344">
    <property type="entry name" value="PHOSPHOSERINE PHOSPHATASE"/>
    <property type="match status" value="1"/>
</dbReference>
<dbReference type="SUPFAM" id="SSF56784">
    <property type="entry name" value="HAD-like"/>
    <property type="match status" value="1"/>
</dbReference>
<evidence type="ECO:0000256" key="12">
    <source>
        <dbReference type="ARBA" id="ARBA00048138"/>
    </source>
</evidence>